<dbReference type="Gene3D" id="3.30.70.1060">
    <property type="entry name" value="Dimeric alpha+beta barrel"/>
    <property type="match status" value="1"/>
</dbReference>
<dbReference type="SUPFAM" id="SSF54909">
    <property type="entry name" value="Dimeric alpha+beta barrel"/>
    <property type="match status" value="1"/>
</dbReference>
<dbReference type="InterPro" id="IPR011008">
    <property type="entry name" value="Dimeric_a/b-barrel"/>
</dbReference>
<proteinExistence type="predicted"/>
<dbReference type="PANTHER" id="PTHR37828:SF1">
    <property type="entry name" value="YCII-RELATED DOMAIN-CONTAINING PROTEIN"/>
    <property type="match status" value="1"/>
</dbReference>
<comment type="caution">
    <text evidence="1">The sequence shown here is derived from an EMBL/GenBank/DDBJ whole genome shotgun (WGS) entry which is preliminary data.</text>
</comment>
<dbReference type="PANTHER" id="PTHR37828">
    <property type="entry name" value="GSR2449 PROTEIN"/>
    <property type="match status" value="1"/>
</dbReference>
<evidence type="ECO:0000313" key="1">
    <source>
        <dbReference type="EMBL" id="TWG09432.1"/>
    </source>
</evidence>
<organism evidence="1 2">
    <name type="scientific">Actinoplanes teichomyceticus</name>
    <dbReference type="NCBI Taxonomy" id="1867"/>
    <lineage>
        <taxon>Bacteria</taxon>
        <taxon>Bacillati</taxon>
        <taxon>Actinomycetota</taxon>
        <taxon>Actinomycetes</taxon>
        <taxon>Micromonosporales</taxon>
        <taxon>Micromonosporaceae</taxon>
        <taxon>Actinoplanes</taxon>
    </lineage>
</organism>
<evidence type="ECO:0000313" key="2">
    <source>
        <dbReference type="Proteomes" id="UP000320239"/>
    </source>
</evidence>
<dbReference type="EMBL" id="VIWY01000008">
    <property type="protein sequence ID" value="TWG09432.1"/>
    <property type="molecule type" value="Genomic_DNA"/>
</dbReference>
<protein>
    <submittedName>
        <fullName evidence="1">Uncharacterized protein YciI</fullName>
    </submittedName>
</protein>
<dbReference type="AlphaFoldDB" id="A0A561VCU4"/>
<name>A0A561VCU4_ACTTI</name>
<dbReference type="RefSeq" id="WP_122978365.1">
    <property type="nucleotide sequence ID" value="NZ_BOMX01000173.1"/>
</dbReference>
<sequence length="97" mass="10494">MFIVLLRFAENRAAAAQHMPAHRQWIEQGLADQVFLLAGGIQPGLGGAVLAHGTTLAQLRQRVAEDPFVAHRVVDAEILEITPGMADRRLDFLVAAG</sequence>
<reference evidence="1 2" key="1">
    <citation type="submission" date="2019-06" db="EMBL/GenBank/DDBJ databases">
        <title>Sequencing the genomes of 1000 actinobacteria strains.</title>
        <authorList>
            <person name="Klenk H.-P."/>
        </authorList>
    </citation>
    <scope>NUCLEOTIDE SEQUENCE [LARGE SCALE GENOMIC DNA]</scope>
    <source>
        <strain evidence="1 2">DSM 43866</strain>
    </source>
</reference>
<keyword evidence="2" id="KW-1185">Reference proteome</keyword>
<accession>A0A561VCU4</accession>
<gene>
    <name evidence="1" type="ORF">FHX34_108147</name>
</gene>
<dbReference type="Proteomes" id="UP000320239">
    <property type="component" value="Unassembled WGS sequence"/>
</dbReference>
<dbReference type="OrthoDB" id="9814407at2"/>